<evidence type="ECO:0000313" key="2">
    <source>
        <dbReference type="Proteomes" id="UP000054324"/>
    </source>
</evidence>
<sequence>KISISRPKLNDNAKQRWNSFPYPLQTAANSIQSSTHSRSKENASNKLKIQVDGVKCSVYHEHMMATDTLKNEHHDKVTDVGMQNPSTFCSTFSLMKRYNGDRWSKWLEREIADRKVRGSNPTSSSRLPLSRFGQPGTGLANENRLLLTPPFFLFHILFLPPLYNPLLTSLKTNDSVFPASVLQATSARHPAPTSSDISKSNFKVRRPVYLVAFNVRTLKQARQQAATALTYGSEASVLNTNVVLSMMIMMTLRQSLGPSLFGIERSVCGILISLSKSPLSSLCLSSSGRFSTISTRPWRATETRKKHVELQQNKNSSTGWQRSSLKEDGIILTLSVDPGFICAGVYSHFADEDDNSTAGMKLTNNVPIPANKRKTSKLKPNCQAKKKLISVYLYMANKNKTTNTTIVFTLHTSTVSRISDGIATTVWSGTQKSMKRRGQISVSAPLDELQQNCQAPWFELTSAYRLPLCRLRQPDSVPALVPSSGGMAARHRKGDTATVVTKHETARGTEKTHQYCEVIVLQNTEKSFGPVGILFRCLSAMPPKVSTIVEMLSGCRSLDNSNRDTDVGFELRSGLAPELQRDMPSPPTSGIPFWVEGCSDDPTTCYRAVASGCRENRSAVVPFWCLTAMPPEGSTRAGILPGCPSLDRDPGLYMKWECIPVKKARLCTRTNFGSSRPCHFTTETSSSMQSNLVSR</sequence>
<dbReference type="EMBL" id="KL596724">
    <property type="protein sequence ID" value="KER27374.1"/>
    <property type="molecule type" value="Genomic_DNA"/>
</dbReference>
<evidence type="ECO:0000313" key="1">
    <source>
        <dbReference type="EMBL" id="KER27374.1"/>
    </source>
</evidence>
<proteinExistence type="predicted"/>
<dbReference type="AlphaFoldDB" id="A0A075AF53"/>
<dbReference type="KEGG" id="ovi:T265_13809"/>
<name>A0A075AF53_OPIVI</name>
<dbReference type="CTD" id="20327976"/>
<accession>A0A075AF53</accession>
<dbReference type="Proteomes" id="UP000054324">
    <property type="component" value="Unassembled WGS sequence"/>
</dbReference>
<organism evidence="1 2">
    <name type="scientific">Opisthorchis viverrini</name>
    <name type="common">Southeast Asian liver fluke</name>
    <dbReference type="NCBI Taxonomy" id="6198"/>
    <lineage>
        <taxon>Eukaryota</taxon>
        <taxon>Metazoa</taxon>
        <taxon>Spiralia</taxon>
        <taxon>Lophotrochozoa</taxon>
        <taxon>Platyhelminthes</taxon>
        <taxon>Trematoda</taxon>
        <taxon>Digenea</taxon>
        <taxon>Opisthorchiida</taxon>
        <taxon>Opisthorchiata</taxon>
        <taxon>Opisthorchiidae</taxon>
        <taxon>Opisthorchis</taxon>
    </lineage>
</organism>
<protein>
    <submittedName>
        <fullName evidence="1">Uncharacterized protein</fullName>
    </submittedName>
</protein>
<dbReference type="OrthoDB" id="424465at2759"/>
<reference evidence="1 2" key="1">
    <citation type="submission" date="2013-11" db="EMBL/GenBank/DDBJ databases">
        <title>Opisthorchis viverrini - life in the bile duct.</title>
        <authorList>
            <person name="Young N.D."/>
            <person name="Nagarajan N."/>
            <person name="Lin S.J."/>
            <person name="Korhonen P.K."/>
            <person name="Jex A.R."/>
            <person name="Hall R.S."/>
            <person name="Safavi-Hemami H."/>
            <person name="Kaewkong W."/>
            <person name="Bertrand D."/>
            <person name="Gao S."/>
            <person name="Seet Q."/>
            <person name="Wongkham S."/>
            <person name="Teh B.T."/>
            <person name="Wongkham C."/>
            <person name="Intapan P.M."/>
            <person name="Maleewong W."/>
            <person name="Yang X."/>
            <person name="Hu M."/>
            <person name="Wang Z."/>
            <person name="Hofmann A."/>
            <person name="Sternberg P.W."/>
            <person name="Tan P."/>
            <person name="Wang J."/>
            <person name="Gasser R.B."/>
        </authorList>
    </citation>
    <scope>NUCLEOTIDE SEQUENCE [LARGE SCALE GENOMIC DNA]</scope>
</reference>
<feature type="non-terminal residue" evidence="1">
    <location>
        <position position="1"/>
    </location>
</feature>
<dbReference type="GeneID" id="20327976"/>
<feature type="non-terminal residue" evidence="1">
    <location>
        <position position="695"/>
    </location>
</feature>
<gene>
    <name evidence="1" type="ORF">T265_13809</name>
</gene>
<dbReference type="RefSeq" id="XP_009168885.1">
    <property type="nucleotide sequence ID" value="XM_009170621.1"/>
</dbReference>
<keyword evidence="2" id="KW-1185">Reference proteome</keyword>